<dbReference type="EMBL" id="CAXAMM010002213">
    <property type="protein sequence ID" value="CAK8995189.1"/>
    <property type="molecule type" value="Genomic_DNA"/>
</dbReference>
<evidence type="ECO:0000256" key="1">
    <source>
        <dbReference type="SAM" id="MobiDB-lite"/>
    </source>
</evidence>
<keyword evidence="3" id="KW-1185">Reference proteome</keyword>
<dbReference type="InterPro" id="IPR036770">
    <property type="entry name" value="Ankyrin_rpt-contain_sf"/>
</dbReference>
<comment type="caution">
    <text evidence="2">The sequence shown here is derived from an EMBL/GenBank/DDBJ whole genome shotgun (WGS) entry which is preliminary data.</text>
</comment>
<sequence>MKLLVAGGADVNAEVNEKSPKTSKGGWTARDVAWYNGNKEADKYLTEHGGKRNAKFNAAWQEVTAAPKKKTMTARTVGRSSAWTWTKSNLSYVKQHRPELFKAKGGDEAQDAVPGFKPYGEEREQLRLVKEGWLHNPDTGVFLEPGGQKLWFDPEATVVFWGSRHLFIPDLHRTAQALKADLGHLDRPAALLALLDAASAPPHERLIRRLAACRSEWSMEALWKGMKGRAPHAQAQSIALALVVGQRAFAAAFRGARCWRFGELGPSEGHGVTKADFMKCEVLCHDFEKSGAAYVVLSMGDLGLKASEIREVVLPHLTQARPRAASLSLRQAAQGVGIGCMRLAASGGPAGPATSVPGQPAKRQRVVGVDAREVPGRVRIRQILLRAWRGGTAPKPEEPTDWESLTGE</sequence>
<evidence type="ECO:0000313" key="2">
    <source>
        <dbReference type="EMBL" id="CAK8995189.1"/>
    </source>
</evidence>
<gene>
    <name evidence="2" type="ORF">SCF082_LOCUS4240</name>
</gene>
<dbReference type="Proteomes" id="UP001642464">
    <property type="component" value="Unassembled WGS sequence"/>
</dbReference>
<reference evidence="2 3" key="1">
    <citation type="submission" date="2024-02" db="EMBL/GenBank/DDBJ databases">
        <authorList>
            <person name="Chen Y."/>
            <person name="Shah S."/>
            <person name="Dougan E. K."/>
            <person name="Thang M."/>
            <person name="Chan C."/>
        </authorList>
    </citation>
    <scope>NUCLEOTIDE SEQUENCE [LARGE SCALE GENOMIC DNA]</scope>
</reference>
<protein>
    <submittedName>
        <fullName evidence="2">Uncharacterized protein</fullName>
    </submittedName>
</protein>
<name>A0ABP0HYA5_9DINO</name>
<feature type="region of interest" description="Disordered" evidence="1">
    <location>
        <begin position="389"/>
        <end position="408"/>
    </location>
</feature>
<accession>A0ABP0HYA5</accession>
<dbReference type="SUPFAM" id="SSF48403">
    <property type="entry name" value="Ankyrin repeat"/>
    <property type="match status" value="1"/>
</dbReference>
<evidence type="ECO:0000313" key="3">
    <source>
        <dbReference type="Proteomes" id="UP001642464"/>
    </source>
</evidence>
<proteinExistence type="predicted"/>
<organism evidence="2 3">
    <name type="scientific">Durusdinium trenchii</name>
    <dbReference type="NCBI Taxonomy" id="1381693"/>
    <lineage>
        <taxon>Eukaryota</taxon>
        <taxon>Sar</taxon>
        <taxon>Alveolata</taxon>
        <taxon>Dinophyceae</taxon>
        <taxon>Suessiales</taxon>
        <taxon>Symbiodiniaceae</taxon>
        <taxon>Durusdinium</taxon>
    </lineage>
</organism>